<dbReference type="PANTHER" id="PTHR13723">
    <property type="entry name" value="ADAMTS A DISINTEGRIN AND METALLOPROTEASE WITH THROMBOSPONDIN MOTIFS PROTEASE"/>
    <property type="match status" value="1"/>
</dbReference>
<evidence type="ECO:0000313" key="8">
    <source>
        <dbReference type="Proteomes" id="UP000694523"/>
    </source>
</evidence>
<evidence type="ECO:0000256" key="3">
    <source>
        <dbReference type="ARBA" id="ARBA00022729"/>
    </source>
</evidence>
<evidence type="ECO:0000256" key="4">
    <source>
        <dbReference type="ARBA" id="ARBA00022737"/>
    </source>
</evidence>
<keyword evidence="3 5" id="KW-0732">Signal</keyword>
<evidence type="ECO:0000313" key="7">
    <source>
        <dbReference type="Ensembl" id="ENSNMLP00000038895.1"/>
    </source>
</evidence>
<evidence type="ECO:0000259" key="6">
    <source>
        <dbReference type="PROSITE" id="PS50900"/>
    </source>
</evidence>
<dbReference type="Pfam" id="PF08686">
    <property type="entry name" value="PLAC"/>
    <property type="match status" value="1"/>
</dbReference>
<accession>A0A8C6UNE7</accession>
<dbReference type="SUPFAM" id="SSF82895">
    <property type="entry name" value="TSP-1 type 1 repeat"/>
    <property type="match status" value="1"/>
</dbReference>
<feature type="chain" id="PRO_5034799988" description="PLAC domain-containing protein" evidence="5">
    <location>
        <begin position="20"/>
        <end position="216"/>
    </location>
</feature>
<keyword evidence="2" id="KW-0964">Secreted</keyword>
<dbReference type="AlphaFoldDB" id="A0A8C6UNE7"/>
<feature type="domain" description="PLAC" evidence="6">
    <location>
        <begin position="165"/>
        <end position="202"/>
    </location>
</feature>
<organism evidence="7 8">
    <name type="scientific">Neogobius melanostomus</name>
    <name type="common">round goby</name>
    <dbReference type="NCBI Taxonomy" id="47308"/>
    <lineage>
        <taxon>Eukaryota</taxon>
        <taxon>Metazoa</taxon>
        <taxon>Chordata</taxon>
        <taxon>Craniata</taxon>
        <taxon>Vertebrata</taxon>
        <taxon>Euteleostomi</taxon>
        <taxon>Actinopterygii</taxon>
        <taxon>Neopterygii</taxon>
        <taxon>Teleostei</taxon>
        <taxon>Neoteleostei</taxon>
        <taxon>Acanthomorphata</taxon>
        <taxon>Gobiaria</taxon>
        <taxon>Gobiiformes</taxon>
        <taxon>Gobioidei</taxon>
        <taxon>Gobiidae</taxon>
        <taxon>Benthophilinae</taxon>
        <taxon>Neogobiini</taxon>
        <taxon>Neogobius</taxon>
    </lineage>
</organism>
<evidence type="ECO:0000256" key="2">
    <source>
        <dbReference type="ARBA" id="ARBA00022525"/>
    </source>
</evidence>
<dbReference type="InterPro" id="IPR010909">
    <property type="entry name" value="PLAC"/>
</dbReference>
<reference evidence="7" key="2">
    <citation type="submission" date="2025-09" db="UniProtKB">
        <authorList>
            <consortium name="Ensembl"/>
        </authorList>
    </citation>
    <scope>IDENTIFICATION</scope>
</reference>
<evidence type="ECO:0000256" key="5">
    <source>
        <dbReference type="SAM" id="SignalP"/>
    </source>
</evidence>
<reference evidence="7" key="1">
    <citation type="submission" date="2025-08" db="UniProtKB">
        <authorList>
            <consortium name="Ensembl"/>
        </authorList>
    </citation>
    <scope>IDENTIFICATION</scope>
</reference>
<dbReference type="InterPro" id="IPR050439">
    <property type="entry name" value="ADAMTS_ADAMTS-like"/>
</dbReference>
<dbReference type="PROSITE" id="PS50092">
    <property type="entry name" value="TSP1"/>
    <property type="match status" value="1"/>
</dbReference>
<dbReference type="PROSITE" id="PS50900">
    <property type="entry name" value="PLAC"/>
    <property type="match status" value="1"/>
</dbReference>
<keyword evidence="8" id="KW-1185">Reference proteome</keyword>
<dbReference type="Pfam" id="PF19030">
    <property type="entry name" value="TSP1_ADAMTS"/>
    <property type="match status" value="1"/>
</dbReference>
<proteinExistence type="predicted"/>
<dbReference type="Ensembl" id="ENSNMLT00000043287.1">
    <property type="protein sequence ID" value="ENSNMLP00000038895.1"/>
    <property type="gene ID" value="ENSNMLG00000023970.1"/>
</dbReference>
<dbReference type="SMART" id="SM00209">
    <property type="entry name" value="TSP1"/>
    <property type="match status" value="1"/>
</dbReference>
<dbReference type="Gene3D" id="2.20.100.10">
    <property type="entry name" value="Thrombospondin type-1 (TSP1) repeat"/>
    <property type="match status" value="1"/>
</dbReference>
<dbReference type="InterPro" id="IPR000884">
    <property type="entry name" value="TSP1_rpt"/>
</dbReference>
<keyword evidence="4" id="KW-0677">Repeat</keyword>
<protein>
    <recommendedName>
        <fullName evidence="6">PLAC domain-containing protein</fullName>
    </recommendedName>
</protein>
<evidence type="ECO:0000256" key="1">
    <source>
        <dbReference type="ARBA" id="ARBA00004613"/>
    </source>
</evidence>
<feature type="signal peptide" evidence="5">
    <location>
        <begin position="1"/>
        <end position="19"/>
    </location>
</feature>
<dbReference type="InterPro" id="IPR036383">
    <property type="entry name" value="TSP1_rpt_sf"/>
</dbReference>
<dbReference type="Proteomes" id="UP000694523">
    <property type="component" value="Unplaced"/>
</dbReference>
<dbReference type="GO" id="GO:0005576">
    <property type="term" value="C:extracellular region"/>
    <property type="evidence" value="ECO:0007669"/>
    <property type="project" value="UniProtKB-SubCell"/>
</dbReference>
<name>A0A8C6UNE7_9GOBI</name>
<sequence>IFFRTVTWLTSLWSQQCTAGCGKGNQTRTAVCLMDYVTDLPLGSCEGERPPEVTTCETGPCQNHLEWYTGPWGQVSKKYLHHLLHKQSLLKYENIVVDQAKCGSLPHPITAQVCSLKPCGVQCYVSAWSTYSRSCNGGYRVHEVRCLTDNTINYFANYDTFPSFSDPQCSDQYHKCMVVVQARLCIYPYYKSVCCASCSRAQKTYSATIQKNRIRR</sequence>
<comment type="subcellular location">
    <subcellularLocation>
        <location evidence="1">Secreted</location>
    </subcellularLocation>
</comment>